<dbReference type="Proteomes" id="UP000249757">
    <property type="component" value="Unassembled WGS sequence"/>
</dbReference>
<evidence type="ECO:0000313" key="5">
    <source>
        <dbReference type="Proteomes" id="UP000249757"/>
    </source>
</evidence>
<evidence type="ECO:0000313" key="2">
    <source>
        <dbReference type="EMBL" id="KAF7567253.1"/>
    </source>
</evidence>
<protein>
    <submittedName>
        <fullName evidence="2">Uncharacterized protein</fullName>
    </submittedName>
</protein>
<evidence type="ECO:0000313" key="3">
    <source>
        <dbReference type="EMBL" id="KAI1515526.1"/>
    </source>
</evidence>
<dbReference type="EMBL" id="NRDI02000006">
    <property type="protein sequence ID" value="KAI1515526.1"/>
    <property type="molecule type" value="Genomic_DNA"/>
</dbReference>
<reference evidence="3" key="3">
    <citation type="journal article" date="2022" name="bioRxiv">
        <title>A global pangenome for the wheat fungal pathogen Pyrenophora tritici-repentis and prediction of effector protein structural homology.</title>
        <authorList>
            <person name="Moolhuijzen P."/>
            <person name="See P.T."/>
            <person name="Shi G."/>
            <person name="Powell H.R."/>
            <person name="Cockram J."/>
            <person name="Jorgensen L.N."/>
            <person name="Benslimane H."/>
            <person name="Strelkov S.E."/>
            <person name="Turner J."/>
            <person name="Liu Z."/>
            <person name="Moffat C.S."/>
        </authorList>
    </citation>
    <scope>NUCLEOTIDE SEQUENCE</scope>
    <source>
        <strain evidence="3">86-124</strain>
    </source>
</reference>
<comment type="caution">
    <text evidence="2">The sequence shown here is derived from an EMBL/GenBank/DDBJ whole genome shotgun (WGS) entry which is preliminary data.</text>
</comment>
<sequence length="47" mass="5154">MSSTGYRRGMAGDSEDPAFTAAVEGQERDHDSDQSSRIIPETHIMVN</sequence>
<proteinExistence type="predicted"/>
<gene>
    <name evidence="3" type="ORF">Ptr86124_005527</name>
    <name evidence="2" type="ORF">PtrM4_138440</name>
</gene>
<dbReference type="AlphaFoldDB" id="A0A5M9KVP9"/>
<feature type="compositionally biased region" description="Basic and acidic residues" evidence="1">
    <location>
        <begin position="25"/>
        <end position="34"/>
    </location>
</feature>
<organism evidence="2 4">
    <name type="scientific">Pyrenophora tritici-repentis</name>
    <dbReference type="NCBI Taxonomy" id="45151"/>
    <lineage>
        <taxon>Eukaryota</taxon>
        <taxon>Fungi</taxon>
        <taxon>Dikarya</taxon>
        <taxon>Ascomycota</taxon>
        <taxon>Pezizomycotina</taxon>
        <taxon>Dothideomycetes</taxon>
        <taxon>Pleosporomycetidae</taxon>
        <taxon>Pleosporales</taxon>
        <taxon>Pleosporineae</taxon>
        <taxon>Pleosporaceae</taxon>
        <taxon>Pyrenophora</taxon>
    </lineage>
</organism>
<feature type="region of interest" description="Disordered" evidence="1">
    <location>
        <begin position="1"/>
        <end position="47"/>
    </location>
</feature>
<name>A0A5M9KVP9_9PLEO</name>
<evidence type="ECO:0000256" key="1">
    <source>
        <dbReference type="SAM" id="MobiDB-lite"/>
    </source>
</evidence>
<reference evidence="2 4" key="1">
    <citation type="journal article" date="2018" name="BMC Genomics">
        <title>Comparative genomics of the wheat fungal pathogen Pyrenophora tritici-repentis reveals chromosomal variations and genome plasticity.</title>
        <authorList>
            <person name="Moolhuijzen P."/>
            <person name="See P.T."/>
            <person name="Hane J.K."/>
            <person name="Shi G."/>
            <person name="Liu Z."/>
            <person name="Oliver R.P."/>
            <person name="Moffat C.S."/>
        </authorList>
    </citation>
    <scope>NUCLEOTIDE SEQUENCE [LARGE SCALE GENOMIC DNA]</scope>
    <source>
        <strain evidence="2">M4</strain>
    </source>
</reference>
<accession>A0A5M9KVP9</accession>
<dbReference type="Proteomes" id="UP000245464">
    <property type="component" value="Chromosome 8"/>
</dbReference>
<evidence type="ECO:0000313" key="4">
    <source>
        <dbReference type="Proteomes" id="UP000245464"/>
    </source>
</evidence>
<keyword evidence="5" id="KW-1185">Reference proteome</keyword>
<reference evidence="5" key="4">
    <citation type="journal article" date="2022" name="Microb. Genom.">
        <title>A global pangenome for the wheat fungal pathogen Pyrenophora tritici-repentis and prediction of effector protein structural homology.</title>
        <authorList>
            <person name="Moolhuijzen P.M."/>
            <person name="See P.T."/>
            <person name="Shi G."/>
            <person name="Powell H.R."/>
            <person name="Cockram J."/>
            <person name="Jorgensen L.N."/>
            <person name="Benslimane H."/>
            <person name="Strelkov S.E."/>
            <person name="Turner J."/>
            <person name="Liu Z."/>
            <person name="Moffat C.S."/>
        </authorList>
    </citation>
    <scope>NUCLEOTIDE SEQUENCE [LARGE SCALE GENOMIC DNA]</scope>
</reference>
<reference evidence="3" key="2">
    <citation type="submission" date="2021-05" db="EMBL/GenBank/DDBJ databases">
        <authorList>
            <person name="Moolhuijzen P.M."/>
            <person name="Moffat C.S."/>
        </authorList>
    </citation>
    <scope>NUCLEOTIDE SEQUENCE</scope>
    <source>
        <strain evidence="3">86-124</strain>
    </source>
</reference>
<dbReference type="EMBL" id="NQIK02000008">
    <property type="protein sequence ID" value="KAF7567253.1"/>
    <property type="molecule type" value="Genomic_DNA"/>
</dbReference>